<gene>
    <name evidence="1" type="ORF">P7W03_35055</name>
</gene>
<reference evidence="1" key="1">
    <citation type="submission" date="2023-03" db="EMBL/GenBank/DDBJ databases">
        <title>Borrelidin-producing and root-colonizing Streptomyces rochei is a potent biopesticide for soil-borne oomycete-caused plant diseases.</title>
        <authorList>
            <person name="Zhou D."/>
            <person name="Wang X."/>
            <person name="Navarro-Munoz J.C."/>
            <person name="Li W."/>
            <person name="Li J."/>
            <person name="Jiu M."/>
            <person name="Deng S."/>
            <person name="Ye Y."/>
            <person name="Daly P."/>
            <person name="Wei L."/>
        </authorList>
    </citation>
    <scope>NUCLEOTIDE SEQUENCE</scope>
    <source>
        <strain evidence="1">JK1</strain>
    </source>
</reference>
<sequence>MDMRQLTGQLMSVRIAEYLAGDPVSLFPTPRLYPPAGPVAVRALEERARQPLAAGYREFLSLTDGLDGFGLTMPLFGCKDLAEEDGPGTAALHYLDGLWEAGTPVDVGLPEDVALFPVSVNKDVSAGVFMLHRPDVLPERWWWIGEGSSSFLPTFVDLLAFAIDPLSSAPREYVD</sequence>
<evidence type="ECO:0000313" key="2">
    <source>
        <dbReference type="Proteomes" id="UP001231701"/>
    </source>
</evidence>
<organism evidence="1 2">
    <name type="scientific">Streptomyces rochei</name>
    <name type="common">Streptomyces parvullus</name>
    <dbReference type="NCBI Taxonomy" id="1928"/>
    <lineage>
        <taxon>Bacteria</taxon>
        <taxon>Bacillati</taxon>
        <taxon>Actinomycetota</taxon>
        <taxon>Actinomycetes</taxon>
        <taxon>Kitasatosporales</taxon>
        <taxon>Streptomycetaceae</taxon>
        <taxon>Streptomyces</taxon>
        <taxon>Streptomyces rochei group</taxon>
    </lineage>
</organism>
<accession>A0AAX3ZW00</accession>
<dbReference type="AlphaFoldDB" id="A0AAX3ZW00"/>
<dbReference type="EMBL" id="CP121271">
    <property type="protein sequence ID" value="WMC90528.1"/>
    <property type="molecule type" value="Genomic_DNA"/>
</dbReference>
<dbReference type="RefSeq" id="WP_125772552.1">
    <property type="nucleotide sequence ID" value="NZ_CP121271.1"/>
</dbReference>
<evidence type="ECO:0000313" key="1">
    <source>
        <dbReference type="EMBL" id="WMC90528.1"/>
    </source>
</evidence>
<dbReference type="GeneID" id="90947368"/>
<protein>
    <submittedName>
        <fullName evidence="1">SMI1/KNR4 family protein</fullName>
    </submittedName>
</protein>
<name>A0AAX3ZW00_STRRO</name>
<proteinExistence type="predicted"/>
<dbReference type="Proteomes" id="UP001231701">
    <property type="component" value="Chromosome"/>
</dbReference>